<keyword evidence="1" id="KW-1133">Transmembrane helix</keyword>
<accession>A0A1H6S6G5</accession>
<name>A0A1H6S6G5_9DEIO</name>
<gene>
    <name evidence="2" type="ORF">SAMN04488058_101202</name>
</gene>
<dbReference type="AlphaFoldDB" id="A0A1H6S6G5"/>
<proteinExistence type="predicted"/>
<keyword evidence="1" id="KW-0472">Membrane</keyword>
<keyword evidence="1" id="KW-0812">Transmembrane</keyword>
<dbReference type="Proteomes" id="UP000199223">
    <property type="component" value="Unassembled WGS sequence"/>
</dbReference>
<keyword evidence="3" id="KW-1185">Reference proteome</keyword>
<evidence type="ECO:0000313" key="3">
    <source>
        <dbReference type="Proteomes" id="UP000199223"/>
    </source>
</evidence>
<evidence type="ECO:0000256" key="1">
    <source>
        <dbReference type="SAM" id="Phobius"/>
    </source>
</evidence>
<evidence type="ECO:0000313" key="2">
    <source>
        <dbReference type="EMBL" id="SEI63718.1"/>
    </source>
</evidence>
<dbReference type="RefSeq" id="WP_092262624.1">
    <property type="nucleotide sequence ID" value="NZ_FNZA01000001.1"/>
</dbReference>
<organism evidence="2 3">
    <name type="scientific">Deinococcus reticulitermitis</name>
    <dbReference type="NCBI Taxonomy" id="856736"/>
    <lineage>
        <taxon>Bacteria</taxon>
        <taxon>Thermotogati</taxon>
        <taxon>Deinococcota</taxon>
        <taxon>Deinococci</taxon>
        <taxon>Deinococcales</taxon>
        <taxon>Deinococcaceae</taxon>
        <taxon>Deinococcus</taxon>
    </lineage>
</organism>
<sequence>MSNQNQSSARGGKGRLLLWVVLALTVALLSFVTYTAVRTNPLYSDRDTYGISKYKFIEECRDRLQDPAELQLSAGPGQEIPLLDAVRQSGQVRTGENVVVETQAEPRDIVSGVQAVGGGQLGLIAPVVIAIEGEDRQSRRPLGQATMQCSYDKSKPANERLNVVLGIGG</sequence>
<dbReference type="EMBL" id="FNZA01000001">
    <property type="protein sequence ID" value="SEI63718.1"/>
    <property type="molecule type" value="Genomic_DNA"/>
</dbReference>
<reference evidence="3" key="1">
    <citation type="submission" date="2016-10" db="EMBL/GenBank/DDBJ databases">
        <authorList>
            <person name="Varghese N."/>
            <person name="Submissions S."/>
        </authorList>
    </citation>
    <scope>NUCLEOTIDE SEQUENCE [LARGE SCALE GENOMIC DNA]</scope>
    <source>
        <strain evidence="3">CGMCC 1.10218</strain>
    </source>
</reference>
<protein>
    <submittedName>
        <fullName evidence="2">Uncharacterized protein</fullName>
    </submittedName>
</protein>
<feature type="transmembrane region" description="Helical" evidence="1">
    <location>
        <begin position="16"/>
        <end position="37"/>
    </location>
</feature>
<dbReference type="OrthoDB" id="66453at2"/>
<dbReference type="STRING" id="856736.SAMN04488058_101202"/>